<reference evidence="1 2" key="1">
    <citation type="submission" date="2020-07" db="EMBL/GenBank/DDBJ databases">
        <title>Complete genome sequence of Mycolicibacterium litorale like strain isolated from cardiac implantable electronic device infection.</title>
        <authorList>
            <person name="Fukano H."/>
            <person name="Miyama H."/>
            <person name="Hoshino Y."/>
        </authorList>
    </citation>
    <scope>NUCLEOTIDE SEQUENCE [LARGE SCALE GENOMIC DNA]</scope>
    <source>
        <strain evidence="1 2">NIIDNTM18</strain>
    </source>
</reference>
<sequence length="97" mass="9587">MVEGDVVTDRLAVDAAGLDKAAVGSAEIAQGLATDSGGNAGGSQPSHAGVAALDRALAALRVGQSRRVAGQGSDLRTAATVYTHSDEAAAENVTRTI</sequence>
<evidence type="ECO:0000313" key="2">
    <source>
        <dbReference type="Proteomes" id="UP000515734"/>
    </source>
</evidence>
<name>A0A6S6P4X8_9MYCO</name>
<proteinExistence type="predicted"/>
<dbReference type="AlphaFoldDB" id="A0A6S6P4X8"/>
<protein>
    <recommendedName>
        <fullName evidence="3">Excreted virulence factor EspC (Type VII ESX diderm)</fullName>
    </recommendedName>
</protein>
<evidence type="ECO:0000313" key="1">
    <source>
        <dbReference type="EMBL" id="BCI53724.1"/>
    </source>
</evidence>
<evidence type="ECO:0008006" key="3">
    <source>
        <dbReference type="Google" id="ProtNLM"/>
    </source>
</evidence>
<organism evidence="1 2">
    <name type="scientific">Mycolicibacterium litorale</name>
    <dbReference type="NCBI Taxonomy" id="758802"/>
    <lineage>
        <taxon>Bacteria</taxon>
        <taxon>Bacillati</taxon>
        <taxon>Actinomycetota</taxon>
        <taxon>Actinomycetes</taxon>
        <taxon>Mycobacteriales</taxon>
        <taxon>Mycobacteriaceae</taxon>
        <taxon>Mycolicibacterium</taxon>
    </lineage>
</organism>
<accession>A0A6S6P4X8</accession>
<dbReference type="EMBL" id="AP023287">
    <property type="protein sequence ID" value="BCI53724.1"/>
    <property type="molecule type" value="Genomic_DNA"/>
</dbReference>
<gene>
    <name evidence="1" type="ORF">NIIDNTM18_30020</name>
</gene>
<dbReference type="Proteomes" id="UP000515734">
    <property type="component" value="Chromosome"/>
</dbReference>